<name>A0A1I5FKD7_9PSEU</name>
<dbReference type="Proteomes" id="UP000199137">
    <property type="component" value="Unassembled WGS sequence"/>
</dbReference>
<dbReference type="PROSITE" id="PS50977">
    <property type="entry name" value="HTH_TETR_2"/>
    <property type="match status" value="1"/>
</dbReference>
<gene>
    <name evidence="6" type="ORF">G3I59_15490</name>
    <name evidence="7" type="ORF">SAMN05421854_1011180</name>
</gene>
<protein>
    <submittedName>
        <fullName evidence="6">TetR/AcrR family transcriptional regulator</fullName>
    </submittedName>
    <submittedName>
        <fullName evidence="7">Transcriptional regulator, TetR family</fullName>
    </submittedName>
</protein>
<dbReference type="AlphaFoldDB" id="A0A1I5FKD7"/>
<proteinExistence type="predicted"/>
<evidence type="ECO:0000313" key="7">
    <source>
        <dbReference type="EMBL" id="SFO24268.1"/>
    </source>
</evidence>
<dbReference type="STRING" id="112413.SAMN05421854_1011180"/>
<organism evidence="7 8">
    <name type="scientific">Amycolatopsis rubida</name>
    <dbReference type="NCBI Taxonomy" id="112413"/>
    <lineage>
        <taxon>Bacteria</taxon>
        <taxon>Bacillati</taxon>
        <taxon>Actinomycetota</taxon>
        <taxon>Actinomycetes</taxon>
        <taxon>Pseudonocardiales</taxon>
        <taxon>Pseudonocardiaceae</taxon>
        <taxon>Amycolatopsis</taxon>
    </lineage>
</organism>
<dbReference type="EMBL" id="FOWC01000001">
    <property type="protein sequence ID" value="SFO24268.1"/>
    <property type="molecule type" value="Genomic_DNA"/>
</dbReference>
<sequence length="203" mass="21997">MAKPSARERILGSYEVILADRGPAEITLDAVAAHAGVSKGGLLYHFGSKDALRDGLLERLERLTDDDLERARSAPEGVVRHYLRSSITDVTRDLALHRTTMAALRLVLNDPIAAEVSRRCTERTRELMLEHVEDPVTAELVMLVGEGLYMRAALGEEVTGSLLEQIEEIADRIEAGAPAKATVAAGHLSGARLQVREGNPGDL</sequence>
<feature type="domain" description="HTH tetR-type" evidence="5">
    <location>
        <begin position="4"/>
        <end position="64"/>
    </location>
</feature>
<evidence type="ECO:0000256" key="1">
    <source>
        <dbReference type="ARBA" id="ARBA00023015"/>
    </source>
</evidence>
<dbReference type="Proteomes" id="UP000470404">
    <property type="component" value="Unassembled WGS sequence"/>
</dbReference>
<reference evidence="8" key="1">
    <citation type="submission" date="2016-10" db="EMBL/GenBank/DDBJ databases">
        <authorList>
            <person name="Varghese N."/>
            <person name="Submissions S."/>
        </authorList>
    </citation>
    <scope>NUCLEOTIDE SEQUENCE [LARGE SCALE GENOMIC DNA]</scope>
    <source>
        <strain evidence="8">DSM 44637</strain>
    </source>
</reference>
<dbReference type="GO" id="GO:0000976">
    <property type="term" value="F:transcription cis-regulatory region binding"/>
    <property type="evidence" value="ECO:0007669"/>
    <property type="project" value="TreeGrafter"/>
</dbReference>
<dbReference type="PANTHER" id="PTHR30055">
    <property type="entry name" value="HTH-TYPE TRANSCRIPTIONAL REGULATOR RUTR"/>
    <property type="match status" value="1"/>
</dbReference>
<feature type="DNA-binding region" description="H-T-H motif" evidence="4">
    <location>
        <begin position="27"/>
        <end position="46"/>
    </location>
</feature>
<evidence type="ECO:0000256" key="2">
    <source>
        <dbReference type="ARBA" id="ARBA00023125"/>
    </source>
</evidence>
<dbReference type="RefSeq" id="WP_067577481.1">
    <property type="nucleotide sequence ID" value="NZ_FOWC01000001.1"/>
</dbReference>
<dbReference type="GO" id="GO:0003700">
    <property type="term" value="F:DNA-binding transcription factor activity"/>
    <property type="evidence" value="ECO:0007669"/>
    <property type="project" value="TreeGrafter"/>
</dbReference>
<keyword evidence="3" id="KW-0804">Transcription</keyword>
<reference evidence="7" key="2">
    <citation type="submission" date="2016-10" db="EMBL/GenBank/DDBJ databases">
        <authorList>
            <person name="de Groot N.N."/>
        </authorList>
    </citation>
    <scope>NUCLEOTIDE SEQUENCE [LARGE SCALE GENOMIC DNA]</scope>
    <source>
        <strain evidence="7">DSM 44637</strain>
    </source>
</reference>
<evidence type="ECO:0000256" key="3">
    <source>
        <dbReference type="ARBA" id="ARBA00023163"/>
    </source>
</evidence>
<dbReference type="InterPro" id="IPR041479">
    <property type="entry name" value="TetR_CgmR_C"/>
</dbReference>
<dbReference type="Gene3D" id="1.10.357.10">
    <property type="entry name" value="Tetracycline Repressor, domain 2"/>
    <property type="match status" value="1"/>
</dbReference>
<keyword evidence="1" id="KW-0805">Transcription regulation</keyword>
<dbReference type="InterPro" id="IPR050109">
    <property type="entry name" value="HTH-type_TetR-like_transc_reg"/>
</dbReference>
<evidence type="ECO:0000256" key="4">
    <source>
        <dbReference type="PROSITE-ProRule" id="PRU00335"/>
    </source>
</evidence>
<dbReference type="PANTHER" id="PTHR30055:SF234">
    <property type="entry name" value="HTH-TYPE TRANSCRIPTIONAL REGULATOR BETI"/>
    <property type="match status" value="1"/>
</dbReference>
<dbReference type="Pfam" id="PF00440">
    <property type="entry name" value="TetR_N"/>
    <property type="match status" value="1"/>
</dbReference>
<dbReference type="PRINTS" id="PR00455">
    <property type="entry name" value="HTHTETR"/>
</dbReference>
<accession>A0A1I5FKD7</accession>
<dbReference type="InterPro" id="IPR009057">
    <property type="entry name" value="Homeodomain-like_sf"/>
</dbReference>
<dbReference type="InterPro" id="IPR001647">
    <property type="entry name" value="HTH_TetR"/>
</dbReference>
<dbReference type="SUPFAM" id="SSF46689">
    <property type="entry name" value="Homeodomain-like"/>
    <property type="match status" value="1"/>
</dbReference>
<evidence type="ECO:0000313" key="8">
    <source>
        <dbReference type="Proteomes" id="UP000199137"/>
    </source>
</evidence>
<keyword evidence="2 4" id="KW-0238">DNA-binding</keyword>
<reference evidence="6 9" key="3">
    <citation type="submission" date="2020-01" db="EMBL/GenBank/DDBJ databases">
        <title>Insect and environment-associated Actinomycetes.</title>
        <authorList>
            <person name="Currrie C."/>
            <person name="Chevrette M."/>
            <person name="Carlson C."/>
            <person name="Stubbendieck R."/>
            <person name="Wendt-Pienkowski E."/>
        </authorList>
    </citation>
    <scope>NUCLEOTIDE SEQUENCE [LARGE SCALE GENOMIC DNA]</scope>
    <source>
        <strain evidence="6 9">SID8386</strain>
    </source>
</reference>
<dbReference type="EMBL" id="JAAGNC010000081">
    <property type="protein sequence ID" value="NEC56951.1"/>
    <property type="molecule type" value="Genomic_DNA"/>
</dbReference>
<evidence type="ECO:0000313" key="9">
    <source>
        <dbReference type="Proteomes" id="UP000470404"/>
    </source>
</evidence>
<dbReference type="OrthoDB" id="9806334at2"/>
<dbReference type="Pfam" id="PF17937">
    <property type="entry name" value="TetR_C_28"/>
    <property type="match status" value="1"/>
</dbReference>
<keyword evidence="9" id="KW-1185">Reference proteome</keyword>
<evidence type="ECO:0000259" key="5">
    <source>
        <dbReference type="PROSITE" id="PS50977"/>
    </source>
</evidence>
<evidence type="ECO:0000313" key="6">
    <source>
        <dbReference type="EMBL" id="NEC56951.1"/>
    </source>
</evidence>